<dbReference type="SUPFAM" id="SSF46785">
    <property type="entry name" value="Winged helix' DNA-binding domain"/>
    <property type="match status" value="1"/>
</dbReference>
<dbReference type="InterPro" id="IPR014036">
    <property type="entry name" value="DeoR-like_C"/>
</dbReference>
<comment type="caution">
    <text evidence="4">The sequence shown here is derived from an EMBL/GenBank/DDBJ whole genome shotgun (WGS) entry which is preliminary data.</text>
</comment>
<organism evidence="4 5">
    <name type="scientific">Floccifex porci</name>
    <dbReference type="NCBI Taxonomy" id="2606629"/>
    <lineage>
        <taxon>Bacteria</taxon>
        <taxon>Bacillati</taxon>
        <taxon>Bacillota</taxon>
        <taxon>Erysipelotrichia</taxon>
        <taxon>Erysipelotrichales</taxon>
        <taxon>Erysipelotrichaceae</taxon>
        <taxon>Floccifex</taxon>
    </lineage>
</organism>
<reference evidence="4 5" key="1">
    <citation type="submission" date="2019-08" db="EMBL/GenBank/DDBJ databases">
        <title>In-depth cultivation of the pig gut microbiome towards novel bacterial diversity and tailored functional studies.</title>
        <authorList>
            <person name="Wylensek D."/>
            <person name="Hitch T.C.A."/>
            <person name="Clavel T."/>
        </authorList>
    </citation>
    <scope>NUCLEOTIDE SEQUENCE [LARGE SCALE GENOMIC DNA]</scope>
    <source>
        <strain evidence="4 5">LKV-178-WT-2G</strain>
    </source>
</reference>
<dbReference type="Proteomes" id="UP000470082">
    <property type="component" value="Unassembled WGS sequence"/>
</dbReference>
<dbReference type="AlphaFoldDB" id="A0A7X2N2N1"/>
<dbReference type="SMART" id="SM01134">
    <property type="entry name" value="DeoRC"/>
    <property type="match status" value="1"/>
</dbReference>
<protein>
    <submittedName>
        <fullName evidence="4">DeoR/GlpR transcriptional regulator</fullName>
    </submittedName>
</protein>
<evidence type="ECO:0000313" key="4">
    <source>
        <dbReference type="EMBL" id="MSS01360.1"/>
    </source>
</evidence>
<dbReference type="PANTHER" id="PTHR30363:SF44">
    <property type="entry name" value="AGA OPERON TRANSCRIPTIONAL REPRESSOR-RELATED"/>
    <property type="match status" value="1"/>
</dbReference>
<dbReference type="Pfam" id="PF00455">
    <property type="entry name" value="DeoRC"/>
    <property type="match status" value="1"/>
</dbReference>
<dbReference type="Gene3D" id="1.10.10.10">
    <property type="entry name" value="Winged helix-like DNA-binding domain superfamily/Winged helix DNA-binding domain"/>
    <property type="match status" value="1"/>
</dbReference>
<dbReference type="GO" id="GO:0003700">
    <property type="term" value="F:DNA-binding transcription factor activity"/>
    <property type="evidence" value="ECO:0007669"/>
    <property type="project" value="InterPro"/>
</dbReference>
<dbReference type="InterPro" id="IPR037171">
    <property type="entry name" value="NagB/RpiA_transferase-like"/>
</dbReference>
<evidence type="ECO:0000259" key="3">
    <source>
        <dbReference type="PROSITE" id="PS51000"/>
    </source>
</evidence>
<evidence type="ECO:0000256" key="1">
    <source>
        <dbReference type="ARBA" id="ARBA00023015"/>
    </source>
</evidence>
<dbReference type="InterPro" id="IPR036390">
    <property type="entry name" value="WH_DNA-bd_sf"/>
</dbReference>
<evidence type="ECO:0000256" key="2">
    <source>
        <dbReference type="ARBA" id="ARBA00023163"/>
    </source>
</evidence>
<feature type="domain" description="HTH deoR-type" evidence="3">
    <location>
        <begin position="3"/>
        <end position="58"/>
    </location>
</feature>
<keyword evidence="1" id="KW-0805">Transcription regulation</keyword>
<dbReference type="PROSITE" id="PS51000">
    <property type="entry name" value="HTH_DEOR_2"/>
    <property type="match status" value="1"/>
</dbReference>
<dbReference type="InterPro" id="IPR036388">
    <property type="entry name" value="WH-like_DNA-bd_sf"/>
</dbReference>
<dbReference type="Pfam" id="PF08220">
    <property type="entry name" value="HTH_DeoR"/>
    <property type="match status" value="1"/>
</dbReference>
<dbReference type="RefSeq" id="WP_154459869.1">
    <property type="nucleotide sequence ID" value="NZ_VUMM01000006.1"/>
</dbReference>
<sequence length="253" mass="28711">MLTKERKVYIMELLKRDGFVSIKQLMSILNISRSSVMRDLDELEKEGMIFRERGGASLISADSLLSRYNEPGVIEKEHTNENQKRKICKKAASYLNNGDCIYIDSGTTGIYIIDYIMDKEVDIVSPNTYILSRIPDDFKGKVYVLGGEFKKKSEICTGSLTVEMMKNFKFDYAFLTANGISFENGEVYSYHFGYAALKKEALKQSKCSMLLVDQSKFEKSGLCVWANPIQFQSILVDGTSTLKRKPKNVVVCQ</sequence>
<dbReference type="PANTHER" id="PTHR30363">
    <property type="entry name" value="HTH-TYPE TRANSCRIPTIONAL REGULATOR SRLR-RELATED"/>
    <property type="match status" value="1"/>
</dbReference>
<keyword evidence="2" id="KW-0804">Transcription</keyword>
<dbReference type="InterPro" id="IPR001034">
    <property type="entry name" value="DeoR_HTH"/>
</dbReference>
<keyword evidence="5" id="KW-1185">Reference proteome</keyword>
<dbReference type="InterPro" id="IPR050313">
    <property type="entry name" value="Carb_Metab_HTH_regulators"/>
</dbReference>
<dbReference type="Gene3D" id="3.40.50.1360">
    <property type="match status" value="1"/>
</dbReference>
<dbReference type="SMART" id="SM00420">
    <property type="entry name" value="HTH_DEOR"/>
    <property type="match status" value="1"/>
</dbReference>
<proteinExistence type="predicted"/>
<name>A0A7X2N2N1_9FIRM</name>
<dbReference type="SUPFAM" id="SSF100950">
    <property type="entry name" value="NagB/RpiA/CoA transferase-like"/>
    <property type="match status" value="1"/>
</dbReference>
<gene>
    <name evidence="4" type="ORF">FYJ50_04460</name>
</gene>
<evidence type="ECO:0000313" key="5">
    <source>
        <dbReference type="Proteomes" id="UP000470082"/>
    </source>
</evidence>
<accession>A0A7X2N2N1</accession>
<dbReference type="EMBL" id="VUMM01000006">
    <property type="protein sequence ID" value="MSS01360.1"/>
    <property type="molecule type" value="Genomic_DNA"/>
</dbReference>
<dbReference type="PRINTS" id="PR00037">
    <property type="entry name" value="HTHLACR"/>
</dbReference>